<evidence type="ECO:0000259" key="2">
    <source>
        <dbReference type="PROSITE" id="PS00745"/>
    </source>
</evidence>
<dbReference type="InterPro" id="IPR017509">
    <property type="entry name" value="PrfH"/>
</dbReference>
<dbReference type="PANTHER" id="PTHR43116">
    <property type="entry name" value="PEPTIDE CHAIN RELEASE FACTOR 2"/>
    <property type="match status" value="1"/>
</dbReference>
<dbReference type="PROSITE" id="PS00745">
    <property type="entry name" value="RF_PROK_I"/>
    <property type="match status" value="1"/>
</dbReference>
<dbReference type="Gene3D" id="3.30.160.20">
    <property type="match status" value="1"/>
</dbReference>
<dbReference type="InterPro" id="IPR000352">
    <property type="entry name" value="Pep_chain_release_fac_I"/>
</dbReference>
<comment type="similarity">
    <text evidence="1">Belongs to the prokaryotic/mitochondrial release factor family.</text>
</comment>
<evidence type="ECO:0000313" key="3">
    <source>
        <dbReference type="EMBL" id="MBA9075340.1"/>
    </source>
</evidence>
<dbReference type="GO" id="GO:0003747">
    <property type="term" value="F:translation release factor activity"/>
    <property type="evidence" value="ECO:0007669"/>
    <property type="project" value="InterPro"/>
</dbReference>
<dbReference type="NCBIfam" id="TIGR03072">
    <property type="entry name" value="release_prfH"/>
    <property type="match status" value="1"/>
</dbReference>
<proteinExistence type="inferred from homology"/>
<reference evidence="3 4" key="1">
    <citation type="submission" date="2020-08" db="EMBL/GenBank/DDBJ databases">
        <title>Genomic Encyclopedia of Type Strains, Phase IV (KMG-IV): sequencing the most valuable type-strain genomes for metagenomic binning, comparative biology and taxonomic classification.</title>
        <authorList>
            <person name="Goeker M."/>
        </authorList>
    </citation>
    <scope>NUCLEOTIDE SEQUENCE [LARGE SCALE GENOMIC DNA]</scope>
    <source>
        <strain evidence="3 4">DSM 29854</strain>
    </source>
</reference>
<organism evidence="3 4">
    <name type="scientific">Rufibacter quisquiliarum</name>
    <dbReference type="NCBI Taxonomy" id="1549639"/>
    <lineage>
        <taxon>Bacteria</taxon>
        <taxon>Pseudomonadati</taxon>
        <taxon>Bacteroidota</taxon>
        <taxon>Cytophagia</taxon>
        <taxon>Cytophagales</taxon>
        <taxon>Hymenobacteraceae</taxon>
        <taxon>Rufibacter</taxon>
    </lineage>
</organism>
<dbReference type="Gene3D" id="3.30.70.1660">
    <property type="match status" value="1"/>
</dbReference>
<dbReference type="InterPro" id="IPR045853">
    <property type="entry name" value="Pep_chain_release_fac_I_sf"/>
</dbReference>
<dbReference type="AlphaFoldDB" id="A0A839GAM3"/>
<protein>
    <submittedName>
        <fullName evidence="3">Peptide chain release factor</fullName>
    </submittedName>
</protein>
<keyword evidence="4" id="KW-1185">Reference proteome</keyword>
<evidence type="ECO:0000313" key="4">
    <source>
        <dbReference type="Proteomes" id="UP000563094"/>
    </source>
</evidence>
<dbReference type="Proteomes" id="UP000563094">
    <property type="component" value="Unassembled WGS sequence"/>
</dbReference>
<dbReference type="PANTHER" id="PTHR43116:SF3">
    <property type="entry name" value="CLASS I PEPTIDE CHAIN RELEASE FACTOR"/>
    <property type="match status" value="1"/>
</dbReference>
<dbReference type="Pfam" id="PF00472">
    <property type="entry name" value="RF-1"/>
    <property type="match status" value="1"/>
</dbReference>
<dbReference type="SUPFAM" id="SSF75620">
    <property type="entry name" value="Release factor"/>
    <property type="match status" value="1"/>
</dbReference>
<sequence length="204" mass="22959">MQEQIIQITSGQGPEECERVVAKVQELFLKEARAQQLHAEVLESVLGHLPGTLLSTLILVSGTQVSSFLARWVGTVQWVAQSPFRRYHKRKNWFVGVQAVNALQALAWNEQDVVYESMRASGPGGQHVNKTESAVRARHVPSGVTVVASERRSQHQNKAEARQRLQEKLRAWQVQQAAQLAKEQWQQHQALARGNAVRTFTARL</sequence>
<evidence type="ECO:0000256" key="1">
    <source>
        <dbReference type="ARBA" id="ARBA00010835"/>
    </source>
</evidence>
<name>A0A839GAM3_9BACT</name>
<comment type="caution">
    <text evidence="3">The sequence shown here is derived from an EMBL/GenBank/DDBJ whole genome shotgun (WGS) entry which is preliminary data.</text>
</comment>
<gene>
    <name evidence="3" type="ORF">FHS90_000037</name>
</gene>
<accession>A0A839GAM3</accession>
<dbReference type="EMBL" id="JACJIQ010000001">
    <property type="protein sequence ID" value="MBA9075340.1"/>
    <property type="molecule type" value="Genomic_DNA"/>
</dbReference>
<feature type="domain" description="Prokaryotic-type class I peptide chain release factors" evidence="2">
    <location>
        <begin position="119"/>
        <end position="135"/>
    </location>
</feature>
<dbReference type="RefSeq" id="WP_182511131.1">
    <property type="nucleotide sequence ID" value="NZ_JACJIQ010000001.1"/>
</dbReference>